<dbReference type="EMBL" id="BOCI01000117">
    <property type="protein sequence ID" value="GHW00681.1"/>
    <property type="molecule type" value="Genomic_DNA"/>
</dbReference>
<gene>
    <name evidence="2" type="ORF">lacNasYZ03_03680</name>
</gene>
<evidence type="ECO:0000256" key="1">
    <source>
        <dbReference type="SAM" id="Phobius"/>
    </source>
</evidence>
<keyword evidence="1" id="KW-0472">Membrane</keyword>
<dbReference type="SUPFAM" id="SSF81340">
    <property type="entry name" value="Clc chloride channel"/>
    <property type="match status" value="1"/>
</dbReference>
<evidence type="ECO:0000313" key="2">
    <source>
        <dbReference type="EMBL" id="GHW00681.1"/>
    </source>
</evidence>
<sequence length="189" mass="20253">MKRLKSLAFIYASIFSLLIGVGAGIFLTISSEMIALFWSGKILTRPGLLLAQCLLFGLAIGLLQLRVGAYPKTIKQILAEFKQTGKVSGASWRTWVNGTVILAGGASVGPEASMTGIIARQASFMGQQLTNYLTDPDLPAAPLKKQLAALFRPFAPAEGPLKDVFAKKWRQKASYVIWTGLGILALPSG</sequence>
<dbReference type="RefSeq" id="WP_244660656.1">
    <property type="nucleotide sequence ID" value="NZ_BOCG01000114.1"/>
</dbReference>
<accession>A0ABQ3W5B3</accession>
<keyword evidence="1" id="KW-0812">Transmembrane</keyword>
<evidence type="ECO:0008006" key="4">
    <source>
        <dbReference type="Google" id="ProtNLM"/>
    </source>
</evidence>
<organism evidence="2 3">
    <name type="scientific">Lactobacillus nasalidis</name>
    <dbReference type="NCBI Taxonomy" id="2797258"/>
    <lineage>
        <taxon>Bacteria</taxon>
        <taxon>Bacillati</taxon>
        <taxon>Bacillota</taxon>
        <taxon>Bacilli</taxon>
        <taxon>Lactobacillales</taxon>
        <taxon>Lactobacillaceae</taxon>
        <taxon>Lactobacillus</taxon>
    </lineage>
</organism>
<dbReference type="Proteomes" id="UP000616547">
    <property type="component" value="Unassembled WGS sequence"/>
</dbReference>
<name>A0ABQ3W5B3_9LACO</name>
<protein>
    <recommendedName>
        <fullName evidence="4">Chloride channel protein</fullName>
    </recommendedName>
</protein>
<keyword evidence="3" id="KW-1185">Reference proteome</keyword>
<dbReference type="InterPro" id="IPR014743">
    <property type="entry name" value="Cl-channel_core"/>
</dbReference>
<feature type="transmembrane region" description="Helical" evidence="1">
    <location>
        <begin position="7"/>
        <end position="29"/>
    </location>
</feature>
<comment type="caution">
    <text evidence="2">The sequence shown here is derived from an EMBL/GenBank/DDBJ whole genome shotgun (WGS) entry which is preliminary data.</text>
</comment>
<keyword evidence="1" id="KW-1133">Transmembrane helix</keyword>
<feature type="transmembrane region" description="Helical" evidence="1">
    <location>
        <begin position="49"/>
        <end position="67"/>
    </location>
</feature>
<reference evidence="3" key="1">
    <citation type="submission" date="2021-01" db="EMBL/GenBank/DDBJ databases">
        <title>Draft genome sequence of Nasalis larvatus strain YZ03.</title>
        <authorList>
            <person name="Suzuki-Hashido N."/>
            <person name="Tsuchida S."/>
            <person name="Hayakawa T."/>
        </authorList>
    </citation>
    <scope>NUCLEOTIDE SEQUENCE [LARGE SCALE GENOMIC DNA]</scope>
    <source>
        <strain evidence="3">YZ03</strain>
    </source>
</reference>
<proteinExistence type="predicted"/>
<evidence type="ECO:0000313" key="3">
    <source>
        <dbReference type="Proteomes" id="UP000616547"/>
    </source>
</evidence>